<comment type="similarity">
    <text evidence="7">Belongs to the binding-protein-dependent transport system permease family.</text>
</comment>
<feature type="transmembrane region" description="Helical" evidence="7">
    <location>
        <begin position="188"/>
        <end position="207"/>
    </location>
</feature>
<dbReference type="PANTHER" id="PTHR30151:SF38">
    <property type="entry name" value="ALIPHATIC SULFONATES TRANSPORT PERMEASE PROTEIN SSUC-RELATED"/>
    <property type="match status" value="1"/>
</dbReference>
<dbReference type="CDD" id="cd06261">
    <property type="entry name" value="TM_PBP2"/>
    <property type="match status" value="1"/>
</dbReference>
<feature type="transmembrane region" description="Helical" evidence="7">
    <location>
        <begin position="21"/>
        <end position="48"/>
    </location>
</feature>
<evidence type="ECO:0000256" key="1">
    <source>
        <dbReference type="ARBA" id="ARBA00004651"/>
    </source>
</evidence>
<evidence type="ECO:0000259" key="8">
    <source>
        <dbReference type="PROSITE" id="PS50928"/>
    </source>
</evidence>
<comment type="caution">
    <text evidence="9">The sequence shown here is derived from an EMBL/GenBank/DDBJ whole genome shotgun (WGS) entry which is preliminary data.</text>
</comment>
<dbReference type="RefSeq" id="WP_221303648.1">
    <property type="nucleotide sequence ID" value="NZ_JACHBW010000005.1"/>
</dbReference>
<accession>A0A7W9TWE3</accession>
<dbReference type="AlphaFoldDB" id="A0A7W9TWE3"/>
<evidence type="ECO:0000313" key="9">
    <source>
        <dbReference type="EMBL" id="MBB6102354.1"/>
    </source>
</evidence>
<dbReference type="InterPro" id="IPR035906">
    <property type="entry name" value="MetI-like_sf"/>
</dbReference>
<gene>
    <name evidence="9" type="ORF">F4827_002203</name>
</gene>
<dbReference type="Proteomes" id="UP000571554">
    <property type="component" value="Unassembled WGS sequence"/>
</dbReference>
<dbReference type="PROSITE" id="PS50928">
    <property type="entry name" value="ABC_TM1"/>
    <property type="match status" value="1"/>
</dbReference>
<feature type="transmembrane region" description="Helical" evidence="7">
    <location>
        <begin position="120"/>
        <end position="142"/>
    </location>
</feature>
<dbReference type="SUPFAM" id="SSF161098">
    <property type="entry name" value="MetI-like"/>
    <property type="match status" value="1"/>
</dbReference>
<evidence type="ECO:0000313" key="10">
    <source>
        <dbReference type="Proteomes" id="UP000571554"/>
    </source>
</evidence>
<feature type="transmembrane region" description="Helical" evidence="7">
    <location>
        <begin position="89"/>
        <end position="108"/>
    </location>
</feature>
<feature type="domain" description="ABC transmembrane type-1" evidence="8">
    <location>
        <begin position="82"/>
        <end position="262"/>
    </location>
</feature>
<proteinExistence type="inferred from homology"/>
<dbReference type="Gene3D" id="1.10.3720.10">
    <property type="entry name" value="MetI-like"/>
    <property type="match status" value="1"/>
</dbReference>
<evidence type="ECO:0000256" key="6">
    <source>
        <dbReference type="ARBA" id="ARBA00023136"/>
    </source>
</evidence>
<evidence type="ECO:0000256" key="4">
    <source>
        <dbReference type="ARBA" id="ARBA00022692"/>
    </source>
</evidence>
<keyword evidence="6 7" id="KW-0472">Membrane</keyword>
<dbReference type="InterPro" id="IPR000515">
    <property type="entry name" value="MetI-like"/>
</dbReference>
<dbReference type="Pfam" id="PF00528">
    <property type="entry name" value="BPD_transp_1"/>
    <property type="match status" value="1"/>
</dbReference>
<dbReference type="PANTHER" id="PTHR30151">
    <property type="entry name" value="ALKANE SULFONATE ABC TRANSPORTER-RELATED, MEMBRANE SUBUNIT"/>
    <property type="match status" value="1"/>
</dbReference>
<evidence type="ECO:0000256" key="2">
    <source>
        <dbReference type="ARBA" id="ARBA00022448"/>
    </source>
</evidence>
<dbReference type="GO" id="GO:0055085">
    <property type="term" value="P:transmembrane transport"/>
    <property type="evidence" value="ECO:0007669"/>
    <property type="project" value="InterPro"/>
</dbReference>
<keyword evidence="10" id="KW-1185">Reference proteome</keyword>
<keyword evidence="5 7" id="KW-1133">Transmembrane helix</keyword>
<protein>
    <submittedName>
        <fullName evidence="9">Sulfonate transport system permease protein</fullName>
    </submittedName>
</protein>
<keyword evidence="4 7" id="KW-0812">Transmembrane</keyword>
<evidence type="ECO:0000256" key="7">
    <source>
        <dbReference type="RuleBase" id="RU363032"/>
    </source>
</evidence>
<sequence length="273" mass="30074">MTRPFALAWPTPERSPRPFRALMLLARLAGFAQWWAAPLAIGVLWWVASAHGWISAQLLVSPQRVYDTTLDLWRDGELQQNLGITLHRLAVGFGWGATSGALCGLLLARSRTFADYVQPLFNLLRQVPTLTLIPVLILLIGIDEALKVVIVAKAVFFPIALGTQSGVRDAPRDLIEMARHYGLGRVALLREVLVPAALAAMLTAVRIALARAWLALVAVELLAADSGIGEMMEMARQMLRIDVVLVDVFVIGLIGFALDQALSLAQRWLMRWQ</sequence>
<reference evidence="9 10" key="1">
    <citation type="submission" date="2020-08" db="EMBL/GenBank/DDBJ databases">
        <title>Above-ground endophytic microbial communities from plants in different locations in the United States.</title>
        <authorList>
            <person name="Frank C."/>
        </authorList>
    </citation>
    <scope>NUCLEOTIDE SEQUENCE [LARGE SCALE GENOMIC DNA]</scope>
    <source>
        <strain evidence="9 10">WP4_2_2</strain>
    </source>
</reference>
<feature type="transmembrane region" description="Helical" evidence="7">
    <location>
        <begin position="244"/>
        <end position="265"/>
    </location>
</feature>
<feature type="transmembrane region" description="Helical" evidence="7">
    <location>
        <begin position="148"/>
        <end position="167"/>
    </location>
</feature>
<dbReference type="GO" id="GO:0005886">
    <property type="term" value="C:plasma membrane"/>
    <property type="evidence" value="ECO:0007669"/>
    <property type="project" value="UniProtKB-SubCell"/>
</dbReference>
<dbReference type="EMBL" id="JACHBW010000005">
    <property type="protein sequence ID" value="MBB6102354.1"/>
    <property type="molecule type" value="Genomic_DNA"/>
</dbReference>
<evidence type="ECO:0000256" key="5">
    <source>
        <dbReference type="ARBA" id="ARBA00022989"/>
    </source>
</evidence>
<comment type="subcellular location">
    <subcellularLocation>
        <location evidence="1 7">Cell membrane</location>
        <topology evidence="1 7">Multi-pass membrane protein</topology>
    </subcellularLocation>
</comment>
<keyword evidence="2 7" id="KW-0813">Transport</keyword>
<organism evidence="9 10">
    <name type="scientific">Paraburkholderia bannensis</name>
    <dbReference type="NCBI Taxonomy" id="765414"/>
    <lineage>
        <taxon>Bacteria</taxon>
        <taxon>Pseudomonadati</taxon>
        <taxon>Pseudomonadota</taxon>
        <taxon>Betaproteobacteria</taxon>
        <taxon>Burkholderiales</taxon>
        <taxon>Burkholderiaceae</taxon>
        <taxon>Paraburkholderia</taxon>
    </lineage>
</organism>
<evidence type="ECO:0000256" key="3">
    <source>
        <dbReference type="ARBA" id="ARBA00022475"/>
    </source>
</evidence>
<keyword evidence="3" id="KW-1003">Cell membrane</keyword>
<name>A0A7W9TWE3_9BURK</name>